<dbReference type="PANTHER" id="PTHR30349">
    <property type="entry name" value="PHAGE INTEGRASE-RELATED"/>
    <property type="match status" value="1"/>
</dbReference>
<gene>
    <name evidence="4" type="ordered locus">Huta_1736</name>
</gene>
<keyword evidence="1" id="KW-0233">DNA recombination</keyword>
<evidence type="ECO:0000313" key="5">
    <source>
        <dbReference type="Proteomes" id="UP000002071"/>
    </source>
</evidence>
<dbReference type="eggNOG" id="arCOG01243">
    <property type="taxonomic scope" value="Archaea"/>
</dbReference>
<dbReference type="SUPFAM" id="SSF56349">
    <property type="entry name" value="DNA breaking-rejoining enzymes"/>
    <property type="match status" value="1"/>
</dbReference>
<accession>C7NRH2</accession>
<dbReference type="STRING" id="519442.Huta_1736"/>
<dbReference type="GO" id="GO:0015074">
    <property type="term" value="P:DNA integration"/>
    <property type="evidence" value="ECO:0007669"/>
    <property type="project" value="InterPro"/>
</dbReference>
<sequence length="417" mass="47312">MTDPGDQIDTLRERIQDSEEISEDDRAALLEFSDQLFLLQTEYSDHRHLKLLRHCTRMAEHVGGVADALDDREATEELVRWINRTYDNEETNRDYRVALSVFGRRTTDENGDEPPESIEWVPSGTSNNYDPAPNPGDMLHWEEDVLPMIEATNHSRDAALIAVAWDSGARSGEIRSLTIGDVADHRHGYQLTFQGKTGQRTVTLIPSVPYLQRWLADHPARDDPNAPLWCKLNRAEEFSYRMFTKILEGAAEDADVNKPVTFTNFRKSSASYLASQGMNQAHIEDHHGWVRGSDVAARYVSVFGEDADRELAKIHGAEIDEDDEPDPIAPMDCPRCGKETPREKDFCVWCGQATSHDAVEEIKAEEQDLRDSILTLIKEDPDLLDDIEKAQEAMTVFENRPDLLEDAERFREALSDS</sequence>
<keyword evidence="5" id="KW-1185">Reference proteome</keyword>
<dbReference type="OrthoDB" id="144892at2157"/>
<dbReference type="Proteomes" id="UP000002071">
    <property type="component" value="Chromosome"/>
</dbReference>
<dbReference type="CDD" id="cd00397">
    <property type="entry name" value="DNA_BRE_C"/>
    <property type="match status" value="1"/>
</dbReference>
<dbReference type="InterPro" id="IPR050090">
    <property type="entry name" value="Tyrosine_recombinase_XerCD"/>
</dbReference>
<proteinExistence type="predicted"/>
<dbReference type="RefSeq" id="WP_015789480.1">
    <property type="nucleotide sequence ID" value="NC_013158.1"/>
</dbReference>
<evidence type="ECO:0000256" key="2">
    <source>
        <dbReference type="SAM" id="MobiDB-lite"/>
    </source>
</evidence>
<evidence type="ECO:0000256" key="1">
    <source>
        <dbReference type="ARBA" id="ARBA00023172"/>
    </source>
</evidence>
<evidence type="ECO:0000313" key="4">
    <source>
        <dbReference type="EMBL" id="ACV11908.1"/>
    </source>
</evidence>
<dbReference type="GeneID" id="8384022"/>
<dbReference type="PANTHER" id="PTHR30349:SF87">
    <property type="entry name" value="TRANSPOSASE A"/>
    <property type="match status" value="1"/>
</dbReference>
<dbReference type="AlphaFoldDB" id="C7NRH2"/>
<protein>
    <submittedName>
        <fullName evidence="4">Integrase family protein</fullName>
    </submittedName>
</protein>
<dbReference type="GO" id="GO:0003677">
    <property type="term" value="F:DNA binding"/>
    <property type="evidence" value="ECO:0007669"/>
    <property type="project" value="InterPro"/>
</dbReference>
<reference evidence="4 5" key="1">
    <citation type="journal article" date="2009" name="Stand. Genomic Sci.">
        <title>Complete genome sequence of Halorhabdus utahensis type strain (AX-2).</title>
        <authorList>
            <person name="Anderson I."/>
            <person name="Tindall B.J."/>
            <person name="Pomrenke H."/>
            <person name="Goker M."/>
            <person name="Lapidus A."/>
            <person name="Nolan M."/>
            <person name="Copeland A."/>
            <person name="Glavina Del Rio T."/>
            <person name="Chen F."/>
            <person name="Tice H."/>
            <person name="Cheng J.F."/>
            <person name="Lucas S."/>
            <person name="Chertkov O."/>
            <person name="Bruce D."/>
            <person name="Brettin T."/>
            <person name="Detter J.C."/>
            <person name="Han C."/>
            <person name="Goodwin L."/>
            <person name="Land M."/>
            <person name="Hauser L."/>
            <person name="Chang Y.J."/>
            <person name="Jeffries C.D."/>
            <person name="Pitluck S."/>
            <person name="Pati A."/>
            <person name="Mavromatis K."/>
            <person name="Ivanova N."/>
            <person name="Ovchinnikova G."/>
            <person name="Chen A."/>
            <person name="Palaniappan K."/>
            <person name="Chain P."/>
            <person name="Rohde M."/>
            <person name="Bristow J."/>
            <person name="Eisen J.A."/>
            <person name="Markowitz V."/>
            <person name="Hugenholtz P."/>
            <person name="Kyrpides N.C."/>
            <person name="Klenk H.P."/>
        </authorList>
    </citation>
    <scope>NUCLEOTIDE SEQUENCE [LARGE SCALE GENOMIC DNA]</scope>
    <source>
        <strain evidence="5">DSM 12940 / JCM 11049 / AX-2</strain>
    </source>
</reference>
<dbReference type="Pfam" id="PF00589">
    <property type="entry name" value="Phage_integrase"/>
    <property type="match status" value="1"/>
</dbReference>
<dbReference type="PROSITE" id="PS51898">
    <property type="entry name" value="TYR_RECOMBINASE"/>
    <property type="match status" value="1"/>
</dbReference>
<feature type="domain" description="Tyr recombinase" evidence="3">
    <location>
        <begin position="131"/>
        <end position="313"/>
    </location>
</feature>
<dbReference type="EMBL" id="CP001687">
    <property type="protein sequence ID" value="ACV11908.1"/>
    <property type="molecule type" value="Genomic_DNA"/>
</dbReference>
<organism evidence="4 5">
    <name type="scientific">Halorhabdus utahensis (strain DSM 12940 / JCM 11049 / AX-2)</name>
    <dbReference type="NCBI Taxonomy" id="519442"/>
    <lineage>
        <taxon>Archaea</taxon>
        <taxon>Methanobacteriati</taxon>
        <taxon>Methanobacteriota</taxon>
        <taxon>Stenosarchaea group</taxon>
        <taxon>Halobacteria</taxon>
        <taxon>Halobacteriales</taxon>
        <taxon>Haloarculaceae</taxon>
        <taxon>Halorhabdus</taxon>
    </lineage>
</organism>
<feature type="region of interest" description="Disordered" evidence="2">
    <location>
        <begin position="106"/>
        <end position="127"/>
    </location>
</feature>
<dbReference type="Gene3D" id="1.10.443.10">
    <property type="entry name" value="Intergrase catalytic core"/>
    <property type="match status" value="1"/>
</dbReference>
<dbReference type="InterPro" id="IPR013762">
    <property type="entry name" value="Integrase-like_cat_sf"/>
</dbReference>
<name>C7NRH2_HALUD</name>
<dbReference type="InterPro" id="IPR011010">
    <property type="entry name" value="DNA_brk_join_enz"/>
</dbReference>
<evidence type="ECO:0000259" key="3">
    <source>
        <dbReference type="PROSITE" id="PS51898"/>
    </source>
</evidence>
<dbReference type="GO" id="GO:0006310">
    <property type="term" value="P:DNA recombination"/>
    <property type="evidence" value="ECO:0007669"/>
    <property type="project" value="UniProtKB-KW"/>
</dbReference>
<dbReference type="KEGG" id="hut:Huta_1736"/>
<dbReference type="HOGENOM" id="CLU_027562_2_1_2"/>
<dbReference type="InterPro" id="IPR002104">
    <property type="entry name" value="Integrase_catalytic"/>
</dbReference>